<evidence type="ECO:0000313" key="2">
    <source>
        <dbReference type="EMBL" id="ORY41010.1"/>
    </source>
</evidence>
<feature type="compositionally biased region" description="Low complexity" evidence="1">
    <location>
        <begin position="214"/>
        <end position="234"/>
    </location>
</feature>
<gene>
    <name evidence="2" type="ORF">BCR33DRAFT_852469</name>
</gene>
<keyword evidence="3" id="KW-1185">Reference proteome</keyword>
<evidence type="ECO:0000256" key="1">
    <source>
        <dbReference type="SAM" id="MobiDB-lite"/>
    </source>
</evidence>
<comment type="caution">
    <text evidence="2">The sequence shown here is derived from an EMBL/GenBank/DDBJ whole genome shotgun (WGS) entry which is preliminary data.</text>
</comment>
<accession>A0A1Y2C1V2</accession>
<organism evidence="2 3">
    <name type="scientific">Rhizoclosmatium globosum</name>
    <dbReference type="NCBI Taxonomy" id="329046"/>
    <lineage>
        <taxon>Eukaryota</taxon>
        <taxon>Fungi</taxon>
        <taxon>Fungi incertae sedis</taxon>
        <taxon>Chytridiomycota</taxon>
        <taxon>Chytridiomycota incertae sedis</taxon>
        <taxon>Chytridiomycetes</taxon>
        <taxon>Chytridiales</taxon>
        <taxon>Chytriomycetaceae</taxon>
        <taxon>Rhizoclosmatium</taxon>
    </lineage>
</organism>
<protein>
    <submittedName>
        <fullName evidence="2">Uncharacterized protein</fullName>
    </submittedName>
</protein>
<dbReference type="EMBL" id="MCGO01000033">
    <property type="protein sequence ID" value="ORY41010.1"/>
    <property type="molecule type" value="Genomic_DNA"/>
</dbReference>
<sequence length="485" mass="51924">MPLWKRNAPKAKPISTSPTNLARIDDATLLSLEQAARKNHKKAIAKAVGSSSKFIYKSPVAAVSIARSGLAAKGTYFEHAEVLKEVQRRGLVPLAQAPDENIYVMIAGQLVAVAVGHKVGAHVAETVIEPVFTYFGGIAVEKMTEKLTEAVVENATENTFADILARANVKVPGFNAPKKNRGASATSATSNADNADFSDSPQAPVSLPPRQPLSQTVGQSSSQSTSQVANQATSPAVQSSNSQWQQPDWVDNSSYSAPPPSYVYDPQQQPIQSRPTSSSSSKPLSRTQTLLKGAVTAVSTVKGIATNVLTKKTTSERSLDASGLYISNPSSSSSSSSTTTTPTNTAHFSGLWTGIGEETEIVVVDEIDPDEDIQLEKLKQKLHISQFEKDDRGGQQGVCVVARYPMKFDFKFNGFAFEGVNVVDSLDVNGVVTEDGHHVDFGETCVDADGKEVQVFYRGRIGGGQLIGEWVSSDGRQGLFRVRHV</sequence>
<feature type="region of interest" description="Disordered" evidence="1">
    <location>
        <begin position="322"/>
        <end position="350"/>
    </location>
</feature>
<proteinExistence type="predicted"/>
<evidence type="ECO:0000313" key="3">
    <source>
        <dbReference type="Proteomes" id="UP000193642"/>
    </source>
</evidence>
<name>A0A1Y2C1V2_9FUNG</name>
<feature type="region of interest" description="Disordered" evidence="1">
    <location>
        <begin position="174"/>
        <end position="288"/>
    </location>
</feature>
<feature type="compositionally biased region" description="Low complexity" evidence="1">
    <location>
        <begin position="262"/>
        <end position="285"/>
    </location>
</feature>
<feature type="compositionally biased region" description="Low complexity" evidence="1">
    <location>
        <begin position="327"/>
        <end position="345"/>
    </location>
</feature>
<dbReference type="AlphaFoldDB" id="A0A1Y2C1V2"/>
<reference evidence="2 3" key="1">
    <citation type="submission" date="2016-07" db="EMBL/GenBank/DDBJ databases">
        <title>Pervasive Adenine N6-methylation of Active Genes in Fungi.</title>
        <authorList>
            <consortium name="DOE Joint Genome Institute"/>
            <person name="Mondo S.J."/>
            <person name="Dannebaum R.O."/>
            <person name="Kuo R.C."/>
            <person name="Labutti K."/>
            <person name="Haridas S."/>
            <person name="Kuo A."/>
            <person name="Salamov A."/>
            <person name="Ahrendt S.R."/>
            <person name="Lipzen A."/>
            <person name="Sullivan W."/>
            <person name="Andreopoulos W.B."/>
            <person name="Clum A."/>
            <person name="Lindquist E."/>
            <person name="Daum C."/>
            <person name="Ramamoorthy G.K."/>
            <person name="Gryganskyi A."/>
            <person name="Culley D."/>
            <person name="Magnuson J.K."/>
            <person name="James T.Y."/>
            <person name="O'Malley M.A."/>
            <person name="Stajich J.E."/>
            <person name="Spatafora J.W."/>
            <person name="Visel A."/>
            <person name="Grigoriev I.V."/>
        </authorList>
    </citation>
    <scope>NUCLEOTIDE SEQUENCE [LARGE SCALE GENOMIC DNA]</scope>
    <source>
        <strain evidence="2 3">JEL800</strain>
    </source>
</reference>
<feature type="compositionally biased region" description="Polar residues" evidence="1">
    <location>
        <begin position="235"/>
        <end position="246"/>
    </location>
</feature>
<feature type="compositionally biased region" description="Low complexity" evidence="1">
    <location>
        <begin position="183"/>
        <end position="195"/>
    </location>
</feature>
<dbReference type="Proteomes" id="UP000193642">
    <property type="component" value="Unassembled WGS sequence"/>
</dbReference>
<dbReference type="OrthoDB" id="2153520at2759"/>